<sequence length="93" mass="10772">MRLFELVFWRIEAKHRHCNVGQKTADYLSKKIGRHFEMFPVNLDEIDDAINSGYIQFTLTNPGNYVSLESRFGASLNGIITNWPLRNFAPNII</sequence>
<accession>A0A3B0Y063</accession>
<reference evidence="1" key="1">
    <citation type="submission" date="2018-06" db="EMBL/GenBank/DDBJ databases">
        <authorList>
            <person name="Zhirakovskaya E."/>
        </authorList>
    </citation>
    <scope>NUCLEOTIDE SEQUENCE</scope>
</reference>
<dbReference type="AlphaFoldDB" id="A0A3B0Y063"/>
<dbReference type="EMBL" id="UOFH01000199">
    <property type="protein sequence ID" value="VAW61894.1"/>
    <property type="molecule type" value="Genomic_DNA"/>
</dbReference>
<evidence type="ECO:0000313" key="1">
    <source>
        <dbReference type="EMBL" id="VAW61894.1"/>
    </source>
</evidence>
<proteinExistence type="predicted"/>
<gene>
    <name evidence="1" type="ORF">MNBD_GAMMA08-2262</name>
</gene>
<organism evidence="1">
    <name type="scientific">hydrothermal vent metagenome</name>
    <dbReference type="NCBI Taxonomy" id="652676"/>
    <lineage>
        <taxon>unclassified sequences</taxon>
        <taxon>metagenomes</taxon>
        <taxon>ecological metagenomes</taxon>
    </lineage>
</organism>
<protein>
    <submittedName>
        <fullName evidence="1">Uncharacterized protein</fullName>
    </submittedName>
</protein>
<name>A0A3B0Y063_9ZZZZ</name>
<dbReference type="Pfam" id="PF12974">
    <property type="entry name" value="Phosphonate-bd"/>
    <property type="match status" value="1"/>
</dbReference>